<feature type="region of interest" description="Disordered" evidence="1">
    <location>
        <begin position="141"/>
        <end position="181"/>
    </location>
</feature>
<dbReference type="Proteomes" id="UP000765509">
    <property type="component" value="Unassembled WGS sequence"/>
</dbReference>
<proteinExistence type="predicted"/>
<protein>
    <submittedName>
        <fullName evidence="2">Uncharacterized protein</fullName>
    </submittedName>
</protein>
<dbReference type="EMBL" id="AVOT02010304">
    <property type="protein sequence ID" value="MBW0489892.1"/>
    <property type="molecule type" value="Genomic_DNA"/>
</dbReference>
<evidence type="ECO:0000256" key="1">
    <source>
        <dbReference type="SAM" id="MobiDB-lite"/>
    </source>
</evidence>
<name>A0A9Q3CU44_9BASI</name>
<keyword evidence="3" id="KW-1185">Reference proteome</keyword>
<evidence type="ECO:0000313" key="3">
    <source>
        <dbReference type="Proteomes" id="UP000765509"/>
    </source>
</evidence>
<gene>
    <name evidence="2" type="ORF">O181_029607</name>
</gene>
<sequence>MNPNILLTTPIASSTNLSGLNIDVGNLMPTTPRTWLIPNTSVTPIPLNPTHTQMHVSEGPGSTPEISSKANPQSKFLHYFFLNPFWNPVVSQEPFGQSKQPTLTITSGSQAHVGDEKQIWHLKASWSDLRSQSKIVKFTGRHHPYASKPRTAHASSSRGKIVDDEDENMSPNNSEANYEPRRDDFMAHEEGTQSNSEFNHQQMCLAKSMLEQSKIRQQRSQACKAHNVAKCASQKDQQGWLKAELP</sequence>
<comment type="caution">
    <text evidence="2">The sequence shown here is derived from an EMBL/GenBank/DDBJ whole genome shotgun (WGS) entry which is preliminary data.</text>
</comment>
<dbReference type="AlphaFoldDB" id="A0A9Q3CU44"/>
<evidence type="ECO:0000313" key="2">
    <source>
        <dbReference type="EMBL" id="MBW0489892.1"/>
    </source>
</evidence>
<organism evidence="2 3">
    <name type="scientific">Austropuccinia psidii MF-1</name>
    <dbReference type="NCBI Taxonomy" id="1389203"/>
    <lineage>
        <taxon>Eukaryota</taxon>
        <taxon>Fungi</taxon>
        <taxon>Dikarya</taxon>
        <taxon>Basidiomycota</taxon>
        <taxon>Pucciniomycotina</taxon>
        <taxon>Pucciniomycetes</taxon>
        <taxon>Pucciniales</taxon>
        <taxon>Sphaerophragmiaceae</taxon>
        <taxon>Austropuccinia</taxon>
    </lineage>
</organism>
<accession>A0A9Q3CU44</accession>
<reference evidence="2" key="1">
    <citation type="submission" date="2021-03" db="EMBL/GenBank/DDBJ databases">
        <title>Draft genome sequence of rust myrtle Austropuccinia psidii MF-1, a brazilian biotype.</title>
        <authorList>
            <person name="Quecine M.C."/>
            <person name="Pachon D.M.R."/>
            <person name="Bonatelli M.L."/>
            <person name="Correr F.H."/>
            <person name="Franceschini L.M."/>
            <person name="Leite T.F."/>
            <person name="Margarido G.R.A."/>
            <person name="Almeida C.A."/>
            <person name="Ferrarezi J.A."/>
            <person name="Labate C.A."/>
        </authorList>
    </citation>
    <scope>NUCLEOTIDE SEQUENCE</scope>
    <source>
        <strain evidence="2">MF-1</strain>
    </source>
</reference>